<dbReference type="InterPro" id="IPR000477">
    <property type="entry name" value="RT_dom"/>
</dbReference>
<dbReference type="SUPFAM" id="SSF56672">
    <property type="entry name" value="DNA/RNA polymerases"/>
    <property type="match status" value="1"/>
</dbReference>
<dbReference type="PROSITE" id="PS50994">
    <property type="entry name" value="INTEGRASE"/>
    <property type="match status" value="1"/>
</dbReference>
<feature type="region of interest" description="Disordered" evidence="8">
    <location>
        <begin position="79"/>
        <end position="103"/>
    </location>
</feature>
<evidence type="ECO:0000256" key="1">
    <source>
        <dbReference type="ARBA" id="ARBA00012493"/>
    </source>
</evidence>
<dbReference type="SUPFAM" id="SSF50630">
    <property type="entry name" value="Acid proteases"/>
    <property type="match status" value="1"/>
</dbReference>
<evidence type="ECO:0000256" key="4">
    <source>
        <dbReference type="ARBA" id="ARBA00022722"/>
    </source>
</evidence>
<dbReference type="InterPro" id="IPR041373">
    <property type="entry name" value="RT_RNaseH"/>
</dbReference>
<reference evidence="11" key="2">
    <citation type="submission" date="2022-01" db="EMBL/GenBank/DDBJ databases">
        <authorList>
            <person name="Yamashiro T."/>
            <person name="Shiraishi A."/>
            <person name="Satake H."/>
            <person name="Nakayama K."/>
        </authorList>
    </citation>
    <scope>NUCLEOTIDE SEQUENCE</scope>
</reference>
<keyword evidence="5" id="KW-0255">Endonuclease</keyword>
<keyword evidence="7" id="KW-0695">RNA-directed DNA polymerase</keyword>
<gene>
    <name evidence="11" type="ORF">Tco_1080737</name>
</gene>
<keyword evidence="4" id="KW-0540">Nuclease</keyword>
<keyword evidence="2" id="KW-0808">Transferase</keyword>
<keyword evidence="12" id="KW-1185">Reference proteome</keyword>
<dbReference type="CDD" id="cd09274">
    <property type="entry name" value="RNase_HI_RT_Ty3"/>
    <property type="match status" value="1"/>
</dbReference>
<dbReference type="EMBL" id="BQNB010020059">
    <property type="protein sequence ID" value="GJT91892.1"/>
    <property type="molecule type" value="Genomic_DNA"/>
</dbReference>
<dbReference type="Gene3D" id="3.10.10.10">
    <property type="entry name" value="HIV Type 1 Reverse Transcriptase, subunit A, domain 1"/>
    <property type="match status" value="1"/>
</dbReference>
<dbReference type="PANTHER" id="PTHR37984:SF5">
    <property type="entry name" value="PROTEIN NYNRIN-LIKE"/>
    <property type="match status" value="1"/>
</dbReference>
<feature type="region of interest" description="Disordered" evidence="8">
    <location>
        <begin position="258"/>
        <end position="301"/>
    </location>
</feature>
<evidence type="ECO:0000313" key="12">
    <source>
        <dbReference type="Proteomes" id="UP001151760"/>
    </source>
</evidence>
<dbReference type="Gene3D" id="1.10.340.70">
    <property type="match status" value="1"/>
</dbReference>
<dbReference type="SUPFAM" id="SSF53098">
    <property type="entry name" value="Ribonuclease H-like"/>
    <property type="match status" value="1"/>
</dbReference>
<dbReference type="Gene3D" id="3.30.420.10">
    <property type="entry name" value="Ribonuclease H-like superfamily/Ribonuclease H"/>
    <property type="match status" value="1"/>
</dbReference>
<dbReference type="CDD" id="cd01647">
    <property type="entry name" value="RT_LTR"/>
    <property type="match status" value="1"/>
</dbReference>
<proteinExistence type="predicted"/>
<protein>
    <recommendedName>
        <fullName evidence="1">RNA-directed DNA polymerase</fullName>
        <ecNumber evidence="1">2.7.7.49</ecNumber>
    </recommendedName>
</protein>
<dbReference type="InterPro" id="IPR043128">
    <property type="entry name" value="Rev_trsase/Diguanyl_cyclase"/>
</dbReference>
<dbReference type="InterPro" id="IPR001584">
    <property type="entry name" value="Integrase_cat-core"/>
</dbReference>
<dbReference type="PROSITE" id="PS50878">
    <property type="entry name" value="RT_POL"/>
    <property type="match status" value="1"/>
</dbReference>
<dbReference type="EC" id="2.7.7.49" evidence="1"/>
<dbReference type="Pfam" id="PF08284">
    <property type="entry name" value="RVP_2"/>
    <property type="match status" value="1"/>
</dbReference>
<evidence type="ECO:0000256" key="6">
    <source>
        <dbReference type="ARBA" id="ARBA00022801"/>
    </source>
</evidence>
<dbReference type="InterPro" id="IPR012337">
    <property type="entry name" value="RNaseH-like_sf"/>
</dbReference>
<dbReference type="Pfam" id="PF00078">
    <property type="entry name" value="RVT_1"/>
    <property type="match status" value="1"/>
</dbReference>
<evidence type="ECO:0000259" key="9">
    <source>
        <dbReference type="PROSITE" id="PS50878"/>
    </source>
</evidence>
<evidence type="ECO:0000256" key="2">
    <source>
        <dbReference type="ARBA" id="ARBA00022679"/>
    </source>
</evidence>
<feature type="compositionally biased region" description="Low complexity" evidence="8">
    <location>
        <begin position="272"/>
        <end position="286"/>
    </location>
</feature>
<dbReference type="Pfam" id="PF17921">
    <property type="entry name" value="Integrase_H2C2"/>
    <property type="match status" value="1"/>
</dbReference>
<dbReference type="Gene3D" id="3.30.70.270">
    <property type="match status" value="2"/>
</dbReference>
<dbReference type="InterPro" id="IPR041588">
    <property type="entry name" value="Integrase_H2C2"/>
</dbReference>
<evidence type="ECO:0000259" key="10">
    <source>
        <dbReference type="PROSITE" id="PS50994"/>
    </source>
</evidence>
<evidence type="ECO:0000256" key="3">
    <source>
        <dbReference type="ARBA" id="ARBA00022695"/>
    </source>
</evidence>
<name>A0ABQ5HVJ3_9ASTR</name>
<dbReference type="InterPro" id="IPR036397">
    <property type="entry name" value="RNaseH_sf"/>
</dbReference>
<dbReference type="CDD" id="cd00303">
    <property type="entry name" value="retropepsin_like"/>
    <property type="match status" value="1"/>
</dbReference>
<feature type="domain" description="Integrase catalytic" evidence="10">
    <location>
        <begin position="1136"/>
        <end position="1240"/>
    </location>
</feature>
<dbReference type="InterPro" id="IPR021109">
    <property type="entry name" value="Peptidase_aspartic_dom_sf"/>
</dbReference>
<dbReference type="InterPro" id="IPR005162">
    <property type="entry name" value="Retrotrans_gag_dom"/>
</dbReference>
<reference evidence="11" key="1">
    <citation type="journal article" date="2022" name="Int. J. Mol. Sci.">
        <title>Draft Genome of Tanacetum Coccineum: Genomic Comparison of Closely Related Tanacetum-Family Plants.</title>
        <authorList>
            <person name="Yamashiro T."/>
            <person name="Shiraishi A."/>
            <person name="Nakayama K."/>
            <person name="Satake H."/>
        </authorList>
    </citation>
    <scope>NUCLEOTIDE SEQUENCE</scope>
</reference>
<dbReference type="InterPro" id="IPR050951">
    <property type="entry name" value="Retrovirus_Pol_polyprotein"/>
</dbReference>
<dbReference type="Pfam" id="PF03732">
    <property type="entry name" value="Retrotrans_gag"/>
    <property type="match status" value="1"/>
</dbReference>
<dbReference type="InterPro" id="IPR043502">
    <property type="entry name" value="DNA/RNA_pol_sf"/>
</dbReference>
<accession>A0ABQ5HVJ3</accession>
<keyword evidence="6" id="KW-0378">Hydrolase</keyword>
<dbReference type="PANTHER" id="PTHR37984">
    <property type="entry name" value="PROTEIN CBG26694"/>
    <property type="match status" value="1"/>
</dbReference>
<comment type="caution">
    <text evidence="11">The sequence shown here is derived from an EMBL/GenBank/DDBJ whole genome shotgun (WGS) entry which is preliminary data.</text>
</comment>
<evidence type="ECO:0000256" key="8">
    <source>
        <dbReference type="SAM" id="MobiDB-lite"/>
    </source>
</evidence>
<evidence type="ECO:0000313" key="11">
    <source>
        <dbReference type="EMBL" id="GJT91892.1"/>
    </source>
</evidence>
<dbReference type="Gene3D" id="2.40.70.10">
    <property type="entry name" value="Acid Proteases"/>
    <property type="match status" value="1"/>
</dbReference>
<keyword evidence="3" id="KW-0548">Nucleotidyltransferase</keyword>
<feature type="domain" description="Reverse transcriptase" evidence="9">
    <location>
        <begin position="615"/>
        <end position="794"/>
    </location>
</feature>
<dbReference type="Pfam" id="PF17917">
    <property type="entry name" value="RT_RNaseH"/>
    <property type="match status" value="1"/>
</dbReference>
<sequence>MPPRRDNTGDDNTPPLTDLLNQLISATNTAADRNTTQLTALIEATRSLTTKIDSQTATTANLVTHITNLSDNLTQDAGISPTINFPKPKDSPSPSYSNNPRPPKILLPSFDGTNPLGWIFQAESYFSYYQIPQEERIALTAFYVTGDALAWYQHLDSNRLLGSWDTFKGQLETRFGPSSYENHEATLLKLHQTTTVRDYQREFEQLSNRVTGLSPQTLKNCFISGLKPEIQSELAILKPITLHEACGLAQLVEDKLTHQPKPKSPYIPKLLPTSNTSSSPTSTPPSAVTHKPYSTPAPIPLHTPPKPLPFTKLSPEALQQRRKEGLCFRCPEKFVPGHKCSPPQFLIIVDNDDQQPLTDSTEPALQAETPTPQLWSLSAAAYFGMSSSQTLRITGFINTYPLTVLIDCGSTHNIIQPRIAKHLNLSTNPLEPFKVMVGNGQFIHCSEFCSDVTLQLQKTKFTIPFFVLPVEGADVVLGISWLSTLGTITADFSIPQLSFIQDGNQCTLRGEPRTQHVSLSSLSTMLKHDFVASIHTLTMEPNPPTSSPTDTNVDPNITALLDLFQTVFETPHTLPPTRPHDHHIPLLTNEPVNVRPYRYPHFQKQIMTQLITEMLQDGIIRPSQSPFSSPVLLVKKKDGSWRFCVDYRALNTVTVKDRFPIPTIDELLDELHGATVFSKIDLRSGYHQIRVAQADVHKTAFRTTDGHYEFLVMPFGLTNAPSTFQSAMNDLFRPVLRHFVLVFFDDILIYSSNREEHYTHLRYVFQKLQEHHFHAKTSKCVFGVMEISFLGHRISGKGVSPEAEKIAAIQQWPQPSSFTTIRAFLGLTGYYRRFVPHYAHIAAPLTDILKMKDFQWTDAADAAFKELKANMQQLITLALPNFTKPFDVTTDASGMAIGAVLSQDNKPIAFFSKKLCQTMQGQSTYTKEFYAITEAVKKWRQYLLGRRFRIYTDHHSLKHILTQTIQTPEQQKWVTKLLGYDFEVIYKPGRENTVADALSRVDVPSMLAISYPTATWLDDLRAYYATDPKGKEFATSITADPTAFPNHVFRDGLMFIKGKLFIPPISKIRDELLTEFHSSFIGGHAGITATVKRLSSTFTWLGLKKDVAHFVKSCTVCQTIKHPNHKPYGLLQPLPTPSQPWHDISMDFITQLPPSKGKVCIWVIVDRLSKYAHFLPLSPNYTAVTLASLFMHEIYRLHGLPKTIVSDRDPLFLSRFWKELFKLMGTKLLHSSAYHPQTDGGQIESC</sequence>
<dbReference type="Proteomes" id="UP001151760">
    <property type="component" value="Unassembled WGS sequence"/>
</dbReference>
<evidence type="ECO:0000256" key="5">
    <source>
        <dbReference type="ARBA" id="ARBA00022759"/>
    </source>
</evidence>
<organism evidence="11 12">
    <name type="scientific">Tanacetum coccineum</name>
    <dbReference type="NCBI Taxonomy" id="301880"/>
    <lineage>
        <taxon>Eukaryota</taxon>
        <taxon>Viridiplantae</taxon>
        <taxon>Streptophyta</taxon>
        <taxon>Embryophyta</taxon>
        <taxon>Tracheophyta</taxon>
        <taxon>Spermatophyta</taxon>
        <taxon>Magnoliopsida</taxon>
        <taxon>eudicotyledons</taxon>
        <taxon>Gunneridae</taxon>
        <taxon>Pentapetalae</taxon>
        <taxon>asterids</taxon>
        <taxon>campanulids</taxon>
        <taxon>Asterales</taxon>
        <taxon>Asteraceae</taxon>
        <taxon>Asteroideae</taxon>
        <taxon>Anthemideae</taxon>
        <taxon>Anthemidinae</taxon>
        <taxon>Tanacetum</taxon>
    </lineage>
</organism>
<evidence type="ECO:0000256" key="7">
    <source>
        <dbReference type="ARBA" id="ARBA00022918"/>
    </source>
</evidence>